<proteinExistence type="predicted"/>
<gene>
    <name evidence="1" type="ORF">AAW51_5050</name>
</gene>
<dbReference type="KEGG" id="pbh:AAW51_5050"/>
<evidence type="ECO:0000313" key="2">
    <source>
        <dbReference type="Proteomes" id="UP000035352"/>
    </source>
</evidence>
<evidence type="ECO:0008006" key="3">
    <source>
        <dbReference type="Google" id="ProtNLM"/>
    </source>
</evidence>
<dbReference type="EMBL" id="CP011371">
    <property type="protein sequence ID" value="AKJ31741.1"/>
    <property type="molecule type" value="Genomic_DNA"/>
</dbReference>
<dbReference type="InterPro" id="IPR053851">
    <property type="entry name" value="DUF6929"/>
</dbReference>
<name>A0A0G3BWG4_9BURK</name>
<dbReference type="STRING" id="413882.AAW51_5050"/>
<sequence>MSAASGLVRVGERLYVVADDENALGVFDLSNDGAGQRFRVFEGALPAGHPERKATKPDLEALTLLPAFPDHPFGALLAVGSGSRPTRLRAALVPLDNRGEIDGAARPVDLTPLLEPLRLHFPELNIEGAFVAPDRLCLLQRGNRATPVNACVTFTWPEVERWLCGAGPAPAAVSITRFDLGLLHGTPLCFTDGCALPDGGWVFCAAAEDTPDSYADGRCLGSAVGVVDAAGSVRALEALNLVCKVEGIDATLRGDRIDLLMVTDADDRDLPARLLSATLSLPPTS</sequence>
<accession>A0A0G3BWG4</accession>
<dbReference type="PATRIC" id="fig|413882.6.peg.5274"/>
<organism evidence="1 2">
    <name type="scientific">Caldimonas brevitalea</name>
    <dbReference type="NCBI Taxonomy" id="413882"/>
    <lineage>
        <taxon>Bacteria</taxon>
        <taxon>Pseudomonadati</taxon>
        <taxon>Pseudomonadota</taxon>
        <taxon>Betaproteobacteria</taxon>
        <taxon>Burkholderiales</taxon>
        <taxon>Sphaerotilaceae</taxon>
        <taxon>Caldimonas</taxon>
    </lineage>
</organism>
<evidence type="ECO:0000313" key="1">
    <source>
        <dbReference type="EMBL" id="AKJ31741.1"/>
    </source>
</evidence>
<dbReference type="Proteomes" id="UP000035352">
    <property type="component" value="Chromosome"/>
</dbReference>
<protein>
    <recommendedName>
        <fullName evidence="3">Phytase-like domain-containing protein</fullName>
    </recommendedName>
</protein>
<keyword evidence="2" id="KW-1185">Reference proteome</keyword>
<reference evidence="1 2" key="1">
    <citation type="submission" date="2015-05" db="EMBL/GenBank/DDBJ databases">
        <authorList>
            <person name="Tang B."/>
            <person name="Yu Y."/>
        </authorList>
    </citation>
    <scope>NUCLEOTIDE SEQUENCE [LARGE SCALE GENOMIC DNA]</scope>
    <source>
        <strain evidence="1 2">DSM 7029</strain>
    </source>
</reference>
<dbReference type="Pfam" id="PF22000">
    <property type="entry name" value="DUF6929"/>
    <property type="match status" value="1"/>
</dbReference>
<dbReference type="AlphaFoldDB" id="A0A0G3BWG4"/>